<dbReference type="EC" id="2.7.11.1" evidence="2"/>
<gene>
    <name evidence="2" type="primary">stkP</name>
    <name evidence="2" type="ORF">A1019T_00219</name>
</gene>
<protein>
    <submittedName>
        <fullName evidence="2">Serine/threonine-protein kinase StkP</fullName>
        <ecNumber evidence="2">2.7.11.1</ecNumber>
    </submittedName>
</protein>
<keyword evidence="3" id="KW-1185">Reference proteome</keyword>
<dbReference type="SUPFAM" id="SSF56112">
    <property type="entry name" value="Protein kinase-like (PK-like)"/>
    <property type="match status" value="1"/>
</dbReference>
<organism evidence="2 3">
    <name type="scientific">Psychrobacter pasteurii</name>
    <dbReference type="NCBI Taxonomy" id="1945520"/>
    <lineage>
        <taxon>Bacteria</taxon>
        <taxon>Pseudomonadati</taxon>
        <taxon>Pseudomonadota</taxon>
        <taxon>Gammaproteobacteria</taxon>
        <taxon>Moraxellales</taxon>
        <taxon>Moraxellaceae</taxon>
        <taxon>Psychrobacter</taxon>
    </lineage>
</organism>
<evidence type="ECO:0000313" key="2">
    <source>
        <dbReference type="EMBL" id="SJM36258.1"/>
    </source>
</evidence>
<dbReference type="STRING" id="1945520.A1019T_00219"/>
<dbReference type="Proteomes" id="UP000188169">
    <property type="component" value="Unassembled WGS sequence"/>
</dbReference>
<dbReference type="EMBL" id="FUGD01000037">
    <property type="protein sequence ID" value="SJM36258.1"/>
    <property type="molecule type" value="Genomic_DNA"/>
</dbReference>
<dbReference type="AlphaFoldDB" id="A0A1R4ECU0"/>
<dbReference type="Pfam" id="PF00069">
    <property type="entry name" value="Pkinase"/>
    <property type="match status" value="1"/>
</dbReference>
<dbReference type="InterPro" id="IPR045269">
    <property type="entry name" value="Atg1-like"/>
</dbReference>
<dbReference type="InterPro" id="IPR000719">
    <property type="entry name" value="Prot_kinase_dom"/>
</dbReference>
<evidence type="ECO:0000313" key="3">
    <source>
        <dbReference type="Proteomes" id="UP000188169"/>
    </source>
</evidence>
<feature type="domain" description="Protein kinase" evidence="1">
    <location>
        <begin position="45"/>
        <end position="328"/>
    </location>
</feature>
<sequence>MSITQDAKRQMIMQQVNSQLSRQGYASLKAVRLSYETNKLNQVSYQGITKAGTGKVARLIKWQLKLKGASCPSSLDIEMANIKQLQQQCQNQKSYQTLIEYQFIKTSTVDIQGELWQLSGLVMPYFNLGSLKHYLQGYQLADHDKLHLALKLAECVQQAHQLGWIHGDIKPSNFLLSTSQESKSSLSNNTGLKVYLNDWSCAQPQSAGSELNEIFVNEINQKVKGTPAYLAPECWQGQPITVQSDLYAFGVTLFELFAANRPYQVQQPEAQKQRLSSQWARLHCQQPIPLLPKQWQRLQPLIDKLLAKRTENRLKTIEEAIKLIQVFHKNAEDEIY</sequence>
<reference evidence="3" key="1">
    <citation type="submission" date="2017-02" db="EMBL/GenBank/DDBJ databases">
        <authorList>
            <person name="Mornico D."/>
        </authorList>
    </citation>
    <scope>NUCLEOTIDE SEQUENCE [LARGE SCALE GENOMIC DNA]</scope>
</reference>
<keyword evidence="2" id="KW-0808">Transferase</keyword>
<dbReference type="GO" id="GO:0004674">
    <property type="term" value="F:protein serine/threonine kinase activity"/>
    <property type="evidence" value="ECO:0007669"/>
    <property type="project" value="UniProtKB-EC"/>
</dbReference>
<keyword evidence="2" id="KW-0418">Kinase</keyword>
<dbReference type="GO" id="GO:0005737">
    <property type="term" value="C:cytoplasm"/>
    <property type="evidence" value="ECO:0007669"/>
    <property type="project" value="TreeGrafter"/>
</dbReference>
<accession>A0A1R4ECU0</accession>
<dbReference type="SMART" id="SM00220">
    <property type="entry name" value="S_TKc"/>
    <property type="match status" value="1"/>
</dbReference>
<dbReference type="PANTHER" id="PTHR24348:SF68">
    <property type="entry name" value="SERINE_THREONINE-PROTEIN KINASE ATG1C"/>
    <property type="match status" value="1"/>
</dbReference>
<dbReference type="PANTHER" id="PTHR24348">
    <property type="entry name" value="SERINE/THREONINE-PROTEIN KINASE UNC-51-RELATED"/>
    <property type="match status" value="1"/>
</dbReference>
<dbReference type="InterPro" id="IPR011009">
    <property type="entry name" value="Kinase-like_dom_sf"/>
</dbReference>
<name>A0A1R4ECU0_9GAMM</name>
<proteinExistence type="predicted"/>
<evidence type="ECO:0000259" key="1">
    <source>
        <dbReference type="PROSITE" id="PS50011"/>
    </source>
</evidence>
<dbReference type="GO" id="GO:0005524">
    <property type="term" value="F:ATP binding"/>
    <property type="evidence" value="ECO:0007669"/>
    <property type="project" value="InterPro"/>
</dbReference>
<dbReference type="PROSITE" id="PS50011">
    <property type="entry name" value="PROTEIN_KINASE_DOM"/>
    <property type="match status" value="1"/>
</dbReference>
<dbReference type="Gene3D" id="1.10.510.10">
    <property type="entry name" value="Transferase(Phosphotransferase) domain 1"/>
    <property type="match status" value="1"/>
</dbReference>